<accession>A0A2P9AGN6</accession>
<evidence type="ECO:0000313" key="1">
    <source>
        <dbReference type="EMBL" id="SJM30295.1"/>
    </source>
</evidence>
<dbReference type="AlphaFoldDB" id="A0A2P9AGN6"/>
<dbReference type="EMBL" id="FUIG01000019">
    <property type="protein sequence ID" value="SJM30295.1"/>
    <property type="molecule type" value="Genomic_DNA"/>
</dbReference>
<reference evidence="2" key="1">
    <citation type="submission" date="2016-12" db="EMBL/GenBank/DDBJ databases">
        <authorList>
            <person name="Brunel B."/>
        </authorList>
    </citation>
    <scope>NUCLEOTIDE SEQUENCE [LARGE SCALE GENOMIC DNA]</scope>
</reference>
<protein>
    <submittedName>
        <fullName evidence="1">Uncharacterized protein</fullName>
    </submittedName>
</protein>
<keyword evidence="2" id="KW-1185">Reference proteome</keyword>
<proteinExistence type="predicted"/>
<dbReference type="Proteomes" id="UP000245698">
    <property type="component" value="Unassembled WGS sequence"/>
</dbReference>
<evidence type="ECO:0000313" key="2">
    <source>
        <dbReference type="Proteomes" id="UP000245698"/>
    </source>
</evidence>
<organism evidence="1 2">
    <name type="scientific">Mesorhizobium delmotii</name>
    <dbReference type="NCBI Taxonomy" id="1631247"/>
    <lineage>
        <taxon>Bacteria</taxon>
        <taxon>Pseudomonadati</taxon>
        <taxon>Pseudomonadota</taxon>
        <taxon>Alphaproteobacteria</taxon>
        <taxon>Hyphomicrobiales</taxon>
        <taxon>Phyllobacteriaceae</taxon>
        <taxon>Mesorhizobium</taxon>
    </lineage>
</organism>
<sequence length="69" mass="7677">MRRTRVRDAEPKDLLRLSKALLLLLMELMAISVKPSNQRKTSITQSPASVVAFAGTTKPLNAWLSVTVR</sequence>
<name>A0A2P9AGN6_9HYPH</name>
<gene>
    <name evidence="1" type="ORF">BQ8482_130194</name>
</gene>